<feature type="transmembrane region" description="Helical" evidence="1">
    <location>
        <begin position="51"/>
        <end position="69"/>
    </location>
</feature>
<keyword evidence="1" id="KW-0472">Membrane</keyword>
<evidence type="ECO:0000256" key="1">
    <source>
        <dbReference type="SAM" id="Phobius"/>
    </source>
</evidence>
<keyword evidence="1" id="KW-1133">Transmembrane helix</keyword>
<dbReference type="Proteomes" id="UP000298663">
    <property type="component" value="Unassembled WGS sequence"/>
</dbReference>
<evidence type="ECO:0000313" key="3">
    <source>
        <dbReference type="Proteomes" id="UP000298663"/>
    </source>
</evidence>
<dbReference type="EMBL" id="AZBU02000002">
    <property type="protein sequence ID" value="TKR95835.1"/>
    <property type="molecule type" value="Genomic_DNA"/>
</dbReference>
<reference evidence="2 3" key="1">
    <citation type="journal article" date="2015" name="Genome Biol.">
        <title>Comparative genomics of Steinernema reveals deeply conserved gene regulatory networks.</title>
        <authorList>
            <person name="Dillman A.R."/>
            <person name="Macchietto M."/>
            <person name="Porter C.F."/>
            <person name="Rogers A."/>
            <person name="Williams B."/>
            <person name="Antoshechkin I."/>
            <person name="Lee M.M."/>
            <person name="Goodwin Z."/>
            <person name="Lu X."/>
            <person name="Lewis E.E."/>
            <person name="Goodrich-Blair H."/>
            <person name="Stock S.P."/>
            <person name="Adams B.J."/>
            <person name="Sternberg P.W."/>
            <person name="Mortazavi A."/>
        </authorList>
    </citation>
    <scope>NUCLEOTIDE SEQUENCE [LARGE SCALE GENOMIC DNA]</scope>
    <source>
        <strain evidence="2 3">ALL</strain>
    </source>
</reference>
<evidence type="ECO:0000313" key="2">
    <source>
        <dbReference type="EMBL" id="TKR95835.1"/>
    </source>
</evidence>
<organism evidence="2 3">
    <name type="scientific">Steinernema carpocapsae</name>
    <name type="common">Entomopathogenic nematode</name>
    <dbReference type="NCBI Taxonomy" id="34508"/>
    <lineage>
        <taxon>Eukaryota</taxon>
        <taxon>Metazoa</taxon>
        <taxon>Ecdysozoa</taxon>
        <taxon>Nematoda</taxon>
        <taxon>Chromadorea</taxon>
        <taxon>Rhabditida</taxon>
        <taxon>Tylenchina</taxon>
        <taxon>Panagrolaimomorpha</taxon>
        <taxon>Strongyloidoidea</taxon>
        <taxon>Steinernematidae</taxon>
        <taxon>Steinernema</taxon>
    </lineage>
</organism>
<keyword evidence="1" id="KW-0812">Transmembrane</keyword>
<keyword evidence="3" id="KW-1185">Reference proteome</keyword>
<feature type="transmembrane region" description="Helical" evidence="1">
    <location>
        <begin position="124"/>
        <end position="147"/>
    </location>
</feature>
<reference evidence="2 3" key="2">
    <citation type="journal article" date="2019" name="G3 (Bethesda)">
        <title>Hybrid Assembly of the Genome of the Entomopathogenic Nematode Steinernema carpocapsae Identifies the X-Chromosome.</title>
        <authorList>
            <person name="Serra L."/>
            <person name="Macchietto M."/>
            <person name="Macias-Munoz A."/>
            <person name="McGill C.J."/>
            <person name="Rodriguez I.M."/>
            <person name="Rodriguez B."/>
            <person name="Murad R."/>
            <person name="Mortazavi A."/>
        </authorList>
    </citation>
    <scope>NUCLEOTIDE SEQUENCE [LARGE SCALE GENOMIC DNA]</scope>
    <source>
        <strain evidence="2 3">ALL</strain>
    </source>
</reference>
<gene>
    <name evidence="2" type="ORF">L596_009950</name>
</gene>
<comment type="caution">
    <text evidence="2">The sequence shown here is derived from an EMBL/GenBank/DDBJ whole genome shotgun (WGS) entry which is preliminary data.</text>
</comment>
<feature type="transmembrane region" description="Helical" evidence="1">
    <location>
        <begin position="17"/>
        <end position="39"/>
    </location>
</feature>
<accession>A0A4V6A6W0</accession>
<sequence>MAKVALDTNSKVKTSQVCIIFCLSFLCFNGIALAFWNLHGLNYQQDVPINGSYLIAMFYYIFTALALMVKRPSTVIIANFVLFELLLAVLCLLATATGTIVLLIEGISALVTGCNVYNYKVPLLGTFATLVFGCVHLATMKCFYRYYKMLVEKEKKRDGFIRMIVAKSGCVEAEKKLAQDDF</sequence>
<protein>
    <submittedName>
        <fullName evidence="2">Uncharacterized protein</fullName>
    </submittedName>
</protein>
<name>A0A4V6A6W0_STECR</name>
<proteinExistence type="predicted"/>
<feature type="transmembrane region" description="Helical" evidence="1">
    <location>
        <begin position="81"/>
        <end position="104"/>
    </location>
</feature>
<dbReference type="AlphaFoldDB" id="A0A4V6A6W0"/>